<evidence type="ECO:0000313" key="1">
    <source>
        <dbReference type="EMBL" id="AAK62850.1"/>
    </source>
</evidence>
<reference evidence="1" key="1">
    <citation type="journal article" date="2001" name="Appl. Environ. Microbiol.">
        <title>Sequence analysis of a 101-kilobase plasmid required for agar degradation by a Microscilla isolate.</title>
        <authorList>
            <person name="Zhong Z."/>
            <person name="Toukdarian A."/>
            <person name="Helinski D."/>
            <person name="Knauf V."/>
            <person name="Sykes S."/>
            <person name="Wilkinson J.E."/>
            <person name="O'Bryne C."/>
            <person name="Shea T."/>
            <person name="DeLoughery C."/>
            <person name="Caspi R."/>
        </authorList>
    </citation>
    <scope>NUCLEOTIDE SEQUENCE</scope>
    <source>
        <strain evidence="1">PRE1</strain>
        <plasmid evidence="1">pSD15</plasmid>
    </source>
</reference>
<accession>Q93PA3</accession>
<dbReference type="AlphaFoldDB" id="Q93PA3"/>
<geneLocation type="plasmid" evidence="1">
    <name>pSD15</name>
</geneLocation>
<sequence length="181" mass="21426">MIYINFMSYSAVGELLHVACSTKKIEPSDQQWFQYYLKYDLSAKWSFLGDTGYRWQKELAVPSQYLVRAASGYDLLPNVRLVVGFAHLDFYEASSYEANSVERLEYRPYQELQMSQDFGKVKASQRFRLEERAFRFVNSDQKKFNFRFRYRVLFRIPLHQFEPGCSIFLISGDELLINVGR</sequence>
<name>Q93PA3_9BACT</name>
<dbReference type="Pfam" id="PF10677">
    <property type="entry name" value="DUF2490"/>
    <property type="match status" value="1"/>
</dbReference>
<organism evidence="1">
    <name type="scientific">Microscilla sp. PRE1</name>
    <dbReference type="NCBI Taxonomy" id="155537"/>
    <lineage>
        <taxon>Bacteria</taxon>
        <taxon>Pseudomonadati</taxon>
        <taxon>Bacteroidota</taxon>
        <taxon>Cytophagia</taxon>
        <taxon>Cytophagales</taxon>
        <taxon>Microscillaceae</taxon>
        <taxon>Microscilla</taxon>
    </lineage>
</organism>
<keyword evidence="1" id="KW-0614">Plasmid</keyword>
<proteinExistence type="predicted"/>
<protein>
    <submittedName>
        <fullName evidence="1">MS128</fullName>
    </submittedName>
</protein>
<dbReference type="InterPro" id="IPR019619">
    <property type="entry name" value="DUF2490"/>
</dbReference>
<dbReference type="EMBL" id="AF339846">
    <property type="protein sequence ID" value="AAK62850.1"/>
    <property type="molecule type" value="Genomic_DNA"/>
</dbReference>